<dbReference type="InterPro" id="IPR011991">
    <property type="entry name" value="ArsR-like_HTH"/>
</dbReference>
<proteinExistence type="predicted"/>
<dbReference type="InterPro" id="IPR021229">
    <property type="entry name" value="DUF2800"/>
</dbReference>
<dbReference type="Pfam" id="PF13412">
    <property type="entry name" value="HTH_24"/>
    <property type="match status" value="1"/>
</dbReference>
<dbReference type="PANTHER" id="PTHR30363:SF28">
    <property type="entry name" value="TRANSCRIPTIONAL REGULATORY PROTEIN-RELATED"/>
    <property type="match status" value="1"/>
</dbReference>
<evidence type="ECO:0000313" key="2">
    <source>
        <dbReference type="Proteomes" id="UP000029228"/>
    </source>
</evidence>
<dbReference type="InterPro" id="IPR050313">
    <property type="entry name" value="Carb_Metab_HTH_regulators"/>
</dbReference>
<dbReference type="InterPro" id="IPR036388">
    <property type="entry name" value="WH-like_DNA-bd_sf"/>
</dbReference>
<reference evidence="1 2" key="1">
    <citation type="submission" date="2014-09" db="EMBL/GenBank/DDBJ databases">
        <title>Vibrio maritimus JCM 19235. (C45) whole genome shotgun sequence.</title>
        <authorList>
            <person name="Sawabe T."/>
            <person name="Meirelles P."/>
            <person name="Nakanishi M."/>
            <person name="Sayaka M."/>
            <person name="Hattori M."/>
            <person name="Ohkuma M."/>
        </authorList>
    </citation>
    <scope>NUCLEOTIDE SEQUENCE [LARGE SCALE GENOMIC DNA]</scope>
    <source>
        <strain evidence="2">JCM19235</strain>
    </source>
</reference>
<sequence length="206" mass="23516">MKATDHIIDIIKREGAVTAKRIAERLGITTMGARQHLQSLEEDGLLRFEDVKVKVGRPNRHWSLTAQGHARFSDRHSDLTIQFIDAIENVFGSEGLEKVSKEREFNTLTAYQPHFDQLPDLQSKVQKLTELREKDGYMAELEQTDDGFVLIENHCPICKAASRCEALCQSELNVFQALVGNEINVERDEHIVKGARRCVYKFHAKQ</sequence>
<gene>
    <name evidence="1" type="ORF">JCM19235_21</name>
</gene>
<dbReference type="SUPFAM" id="SSF46785">
    <property type="entry name" value="Winged helix' DNA-binding domain"/>
    <property type="match status" value="1"/>
</dbReference>
<reference evidence="1 2" key="2">
    <citation type="submission" date="2014-09" db="EMBL/GenBank/DDBJ databases">
        <authorList>
            <consortium name="NBRP consortium"/>
            <person name="Sawabe T."/>
            <person name="Meirelles P."/>
            <person name="Nakanishi M."/>
            <person name="Sayaka M."/>
            <person name="Hattori M."/>
            <person name="Ohkuma M."/>
        </authorList>
    </citation>
    <scope>NUCLEOTIDE SEQUENCE [LARGE SCALE GENOMIC DNA]</scope>
    <source>
        <strain evidence="2">JCM19235</strain>
    </source>
</reference>
<dbReference type="EMBL" id="BBMR01000022">
    <property type="protein sequence ID" value="GAL23433.1"/>
    <property type="molecule type" value="Genomic_DNA"/>
</dbReference>
<dbReference type="Proteomes" id="UP000029228">
    <property type="component" value="Unassembled WGS sequence"/>
</dbReference>
<dbReference type="InterPro" id="IPR036390">
    <property type="entry name" value="WH_DNA-bd_sf"/>
</dbReference>
<accession>A0A090S9E2</accession>
<protein>
    <submittedName>
        <fullName evidence="1">Predicted transcriptional regulator</fullName>
    </submittedName>
</protein>
<keyword evidence="2" id="KW-1185">Reference proteome</keyword>
<dbReference type="OrthoDB" id="155998at2"/>
<dbReference type="AlphaFoldDB" id="A0A090S9E2"/>
<dbReference type="Pfam" id="PF10926">
    <property type="entry name" value="DUF2800"/>
    <property type="match status" value="1"/>
</dbReference>
<dbReference type="CDD" id="cd00090">
    <property type="entry name" value="HTH_ARSR"/>
    <property type="match status" value="1"/>
</dbReference>
<comment type="caution">
    <text evidence="1">The sequence shown here is derived from an EMBL/GenBank/DDBJ whole genome shotgun (WGS) entry which is preliminary data.</text>
</comment>
<dbReference type="STRING" id="990268.JCM19235_21"/>
<evidence type="ECO:0000313" key="1">
    <source>
        <dbReference type="EMBL" id="GAL23433.1"/>
    </source>
</evidence>
<dbReference type="PANTHER" id="PTHR30363">
    <property type="entry name" value="HTH-TYPE TRANSCRIPTIONAL REGULATOR SRLR-RELATED"/>
    <property type="match status" value="1"/>
</dbReference>
<dbReference type="Gene3D" id="1.10.10.10">
    <property type="entry name" value="Winged helix-like DNA-binding domain superfamily/Winged helix DNA-binding domain"/>
    <property type="match status" value="1"/>
</dbReference>
<dbReference type="GO" id="GO:0006355">
    <property type="term" value="P:regulation of DNA-templated transcription"/>
    <property type="evidence" value="ECO:0007669"/>
    <property type="project" value="UniProtKB-ARBA"/>
</dbReference>
<name>A0A090S9E2_9VIBR</name>
<organism evidence="1 2">
    <name type="scientific">Vibrio maritimus</name>
    <dbReference type="NCBI Taxonomy" id="990268"/>
    <lineage>
        <taxon>Bacteria</taxon>
        <taxon>Pseudomonadati</taxon>
        <taxon>Pseudomonadota</taxon>
        <taxon>Gammaproteobacteria</taxon>
        <taxon>Vibrionales</taxon>
        <taxon>Vibrionaceae</taxon>
        <taxon>Vibrio</taxon>
    </lineage>
</organism>